<dbReference type="PANTHER" id="PTHR10366">
    <property type="entry name" value="NAD DEPENDENT EPIMERASE/DEHYDRATASE"/>
    <property type="match status" value="1"/>
</dbReference>
<dbReference type="AlphaFoldDB" id="A0A7S0NBW1"/>
<accession>A0A7S0NBW1</accession>
<dbReference type="InterPro" id="IPR036291">
    <property type="entry name" value="NAD(P)-bd_dom_sf"/>
</dbReference>
<dbReference type="GO" id="GO:0016616">
    <property type="term" value="F:oxidoreductase activity, acting on the CH-OH group of donors, NAD or NADP as acceptor"/>
    <property type="evidence" value="ECO:0007669"/>
    <property type="project" value="TreeGrafter"/>
</dbReference>
<name>A0A7S0NBW1_9EUKA</name>
<dbReference type="Pfam" id="PF01370">
    <property type="entry name" value="Epimerase"/>
    <property type="match status" value="1"/>
</dbReference>
<proteinExistence type="predicted"/>
<keyword evidence="1" id="KW-0560">Oxidoreductase</keyword>
<evidence type="ECO:0000256" key="1">
    <source>
        <dbReference type="ARBA" id="ARBA00023002"/>
    </source>
</evidence>
<dbReference type="SUPFAM" id="SSF51735">
    <property type="entry name" value="NAD(P)-binding Rossmann-fold domains"/>
    <property type="match status" value="1"/>
</dbReference>
<dbReference type="InterPro" id="IPR050425">
    <property type="entry name" value="NAD(P)_dehydrat-like"/>
</dbReference>
<dbReference type="PANTHER" id="PTHR10366:SF831">
    <property type="entry name" value="NAD-DEPENDENT EPIMERASE_DEHYDRATASE DOMAIN-CONTAINING PROTEIN"/>
    <property type="match status" value="1"/>
</dbReference>
<sequence length="332" mass="35047">MLYAITGANGFIACQLIKTLVANGHTVRGTVRDVAKDGAHLTSLGATVAEVKDLTNEEALAKALAGVDGVFHMAAVHPEYGFADTPEGRTSMLATAVEGTVAVLSACQKAGVKRVVLTSSLAAIECGNDEGTLTEAMWSKAEVYDSDEKLKQTQWTTHYTYVKSKVDQERAALAFATKAGLDMRVVVPGNLCIGPIATRDNGINGTMTRIRDIMSGKNTLKGAADLAIVHVQDVVDVHCKCMTEDAAKGRYIVAADMAPIADVFAALKEMYPQLPVAEMGAEMDIASGVLGKARKVESRAVTELGLQFKPYQVALKDSVDSMIAAKLIGAAA</sequence>
<protein>
    <recommendedName>
        <fullName evidence="2">NAD-dependent epimerase/dehydratase domain-containing protein</fullName>
    </recommendedName>
</protein>
<dbReference type="Gene3D" id="3.40.50.720">
    <property type="entry name" value="NAD(P)-binding Rossmann-like Domain"/>
    <property type="match status" value="1"/>
</dbReference>
<organism evidence="3">
    <name type="scientific">Phaeocystis antarctica</name>
    <dbReference type="NCBI Taxonomy" id="33657"/>
    <lineage>
        <taxon>Eukaryota</taxon>
        <taxon>Haptista</taxon>
        <taxon>Haptophyta</taxon>
        <taxon>Prymnesiophyceae</taxon>
        <taxon>Phaeocystales</taxon>
        <taxon>Phaeocystaceae</taxon>
        <taxon>Phaeocystis</taxon>
    </lineage>
</organism>
<evidence type="ECO:0000259" key="2">
    <source>
        <dbReference type="Pfam" id="PF01370"/>
    </source>
</evidence>
<evidence type="ECO:0000313" key="3">
    <source>
        <dbReference type="EMBL" id="CAD8504389.1"/>
    </source>
</evidence>
<reference evidence="3" key="1">
    <citation type="submission" date="2021-01" db="EMBL/GenBank/DDBJ databases">
        <authorList>
            <person name="Corre E."/>
            <person name="Pelletier E."/>
            <person name="Niang G."/>
            <person name="Scheremetjew M."/>
            <person name="Finn R."/>
            <person name="Kale V."/>
            <person name="Holt S."/>
            <person name="Cochrane G."/>
            <person name="Meng A."/>
            <person name="Brown T."/>
            <person name="Cohen L."/>
        </authorList>
    </citation>
    <scope>NUCLEOTIDE SEQUENCE</scope>
    <source>
        <strain evidence="3">CCMP1374</strain>
    </source>
</reference>
<gene>
    <name evidence="3" type="ORF">PANT1444_LOCUS17555</name>
</gene>
<dbReference type="InterPro" id="IPR001509">
    <property type="entry name" value="Epimerase_deHydtase"/>
</dbReference>
<dbReference type="EMBL" id="HBEP01031123">
    <property type="protein sequence ID" value="CAD8504389.1"/>
    <property type="molecule type" value="Transcribed_RNA"/>
</dbReference>
<feature type="domain" description="NAD-dependent epimerase/dehydratase" evidence="2">
    <location>
        <begin position="5"/>
        <end position="251"/>
    </location>
</feature>